<dbReference type="InterPro" id="IPR032812">
    <property type="entry name" value="SbsA_Ig"/>
</dbReference>
<feature type="domain" description="SbsA Ig-like" evidence="3">
    <location>
        <begin position="910"/>
        <end position="1016"/>
    </location>
</feature>
<keyword evidence="1 2" id="KW-0732">Signal</keyword>
<feature type="domain" description="SbsA Ig-like" evidence="3">
    <location>
        <begin position="472"/>
        <end position="579"/>
    </location>
</feature>
<dbReference type="Proteomes" id="UP000234857">
    <property type="component" value="Unassembled WGS sequence"/>
</dbReference>
<feature type="domain" description="SbsA Ig-like" evidence="3">
    <location>
        <begin position="1351"/>
        <end position="1452"/>
    </location>
</feature>
<gene>
    <name evidence="4" type="ORF">C0601_08250</name>
</gene>
<feature type="domain" description="SbsA Ig-like" evidence="3">
    <location>
        <begin position="584"/>
        <end position="687"/>
    </location>
</feature>
<sequence length="1456" mass="167619">MNRKILILWLILLVFTTTSFAEEDYRPGIIKYYPQDGAENIPVNTQITIEFSHQMDKASLNHSSISMYSEFGEEIKTALVFDDLGFRVYIRPVEELLLDTKYSIFLAAYIIKDINNKHLRKDFNFSFETNDIVKLKGEQKEPPKIVSIYPQREEEQIARDARILVGFNKEIKPSTINEYTLNLEDMLGNIIQGTYKYSHKLKKAVFLPSELLDYNHIYRVSITEGITDRYGNMLANPTTWKFKTVNPPDKTPPFVMNTSPADKSHSVALNSDITVTFNESINPVTINTLNVKLFNETDNYEEDIEIKYSPVANKLIIIPEKGLRYDKKYHVQISRAIKDMSDNNMLYDFKYYFSMESEGDVTNPSIKYTNPAPKEKGVDIGIKLKARFTESLDPTSINDENFRLYEITQGQKNKVEMMTVYNDKERLIVAIPSKKLEYNTEYIVEIENIRDLTGNFLDDVYSFKFRTEPEPDSIGPKVIGTTPANKDFKIPINSDIVIEFDEPVLSDTINNDTIFLFNETKKHQEYLTFEMKDSKVRKLVCKPMIDMGYFSRYTLKIGPEVADLSHNMMEDSFEIYFTTERNPDVKPPEVVNIIPAMNQTNIKIDSGITIYFSEALDEASVNPYSIFLYEDNEVVDCDLKWIAATNQVSVRPLKVLNYNKVYKVLISENVKDLARNSFDERSFFFTTMRPPDVVPPYILMTSPVESATNVDISAIITATFNEDIQLDTLKGNYYLTDGKDKIQCELNYDNITRKAMLEPVQKLKFNTTYTVYIDNKVKDLYGNEMEHEKVWNFHIEPEPDTIPPSVVYYEPANGRENVPINTKIKVKFSEPMAESTINEFSVLFSSKDEDRIDGIVNHIPEENCIEFYPSSHLDYATKYYFVVNNVIKDKAGNPMENAFKIEFTTVPAPDTTRPEITTTFPDKDQKDIPVDSDITVDFSEAMDGDSINRFTLFIKNEKTAETHNCQVTYDIDNKQAILHPRVNMDYFTGYMMTISRIVRDASGNHLKSTYLSRFRTEPAPDNKKPEVVNSFPGDKSKDFKVNDTLKVTFSEPMLEETITGRNIYLKDTHNEIIECALEYDETRLQVNIKPAYALEYEKDYSVVVDEVADVAGNTISAPVIISFRTENLPDMVPPRVVDHTPADLDTNVDIRPRIYVFFSEALNEKTLTTQNVLLETFTEQIDIKMFYDIRENRLEIVPQKPLDYKEEYKVVISSAISDLSGNQLDRTYIWRFWTQDPPDRIKPQIVSVKPKENSRNNDPNSKIMLQFSEKIKKYSINRYTFWIEDSNGDTLDFRVEYNGDLDRAVLYPKETLAMGSYRVNITEGIQDLAGNVLANPKSYNFIIGHGMEIKKPLVVVTNPENNSVNVSVFIDLSVTFNIPMDPTTINEYTFVVSDGVSRIPGKFIYNKFLYRVVFKPDKALSTDTLYNVTLTSGIKSAAGVKMENQKVYRFRTSSTK</sequence>
<dbReference type="Pfam" id="PF13205">
    <property type="entry name" value="Big_5"/>
    <property type="match status" value="13"/>
</dbReference>
<feature type="domain" description="SbsA Ig-like" evidence="3">
    <location>
        <begin position="800"/>
        <end position="905"/>
    </location>
</feature>
<feature type="domain" description="SbsA Ig-like" evidence="3">
    <location>
        <begin position="26"/>
        <end position="129"/>
    </location>
</feature>
<dbReference type="EMBL" id="PKTG01000095">
    <property type="protein sequence ID" value="PLX17106.1"/>
    <property type="molecule type" value="Genomic_DNA"/>
</dbReference>
<evidence type="ECO:0000313" key="4">
    <source>
        <dbReference type="EMBL" id="PLX17106.1"/>
    </source>
</evidence>
<reference evidence="4 5" key="1">
    <citation type="submission" date="2017-11" db="EMBL/GenBank/DDBJ databases">
        <title>Genome-resolved metagenomics identifies genetic mobility, metabolic interactions, and unexpected diversity in perchlorate-reducing communities.</title>
        <authorList>
            <person name="Barnum T.P."/>
            <person name="Figueroa I.A."/>
            <person name="Carlstrom C.I."/>
            <person name="Lucas L.N."/>
            <person name="Engelbrektson A.L."/>
            <person name="Coates J.D."/>
        </authorList>
    </citation>
    <scope>NUCLEOTIDE SEQUENCE [LARGE SCALE GENOMIC DNA]</scope>
    <source>
        <strain evidence="4">BM706</strain>
    </source>
</reference>
<feature type="domain" description="SbsA Ig-like" evidence="3">
    <location>
        <begin position="360"/>
        <end position="467"/>
    </location>
</feature>
<feature type="chain" id="PRO_5014891851" description="SbsA Ig-like domain-containing protein" evidence="2">
    <location>
        <begin position="22"/>
        <end position="1456"/>
    </location>
</feature>
<evidence type="ECO:0000259" key="3">
    <source>
        <dbReference type="Pfam" id="PF13205"/>
    </source>
</evidence>
<feature type="domain" description="SbsA Ig-like" evidence="3">
    <location>
        <begin position="692"/>
        <end position="793"/>
    </location>
</feature>
<evidence type="ECO:0000313" key="5">
    <source>
        <dbReference type="Proteomes" id="UP000234857"/>
    </source>
</evidence>
<dbReference type="Gene3D" id="2.60.40.1220">
    <property type="match status" value="11"/>
</dbReference>
<evidence type="ECO:0000256" key="1">
    <source>
        <dbReference type="ARBA" id="ARBA00022729"/>
    </source>
</evidence>
<proteinExistence type="predicted"/>
<comment type="caution">
    <text evidence="4">The sequence shown here is derived from an EMBL/GenBank/DDBJ whole genome shotgun (WGS) entry which is preliminary data.</text>
</comment>
<dbReference type="InterPro" id="IPR014755">
    <property type="entry name" value="Cu-Rt/internalin_Ig-like"/>
</dbReference>
<protein>
    <recommendedName>
        <fullName evidence="3">SbsA Ig-like domain-containing protein</fullName>
    </recommendedName>
</protein>
<feature type="domain" description="SbsA Ig-like" evidence="3">
    <location>
        <begin position="1239"/>
        <end position="1341"/>
    </location>
</feature>
<feature type="signal peptide" evidence="2">
    <location>
        <begin position="1"/>
        <end position="21"/>
    </location>
</feature>
<name>A0A2N5ZEK8_MUIH1</name>
<accession>A0A2N5ZEK8</accession>
<feature type="domain" description="SbsA Ig-like" evidence="3">
    <location>
        <begin position="249"/>
        <end position="354"/>
    </location>
</feature>
<organism evidence="4 5">
    <name type="scientific">Muiribacterium halophilum</name>
    <dbReference type="NCBI Taxonomy" id="2053465"/>
    <lineage>
        <taxon>Bacteria</taxon>
        <taxon>Candidatus Muiribacteriota</taxon>
        <taxon>Candidatus Muiribacteriia</taxon>
        <taxon>Candidatus Muiribacteriales</taxon>
        <taxon>Candidatus Muiribacteriaceae</taxon>
        <taxon>Candidatus Muiribacterium</taxon>
    </lineage>
</organism>
<evidence type="ECO:0000256" key="2">
    <source>
        <dbReference type="SAM" id="SignalP"/>
    </source>
</evidence>
<feature type="domain" description="SbsA Ig-like" evidence="3">
    <location>
        <begin position="140"/>
        <end position="244"/>
    </location>
</feature>
<feature type="domain" description="SbsA Ig-like" evidence="3">
    <location>
        <begin position="1021"/>
        <end position="1125"/>
    </location>
</feature>
<feature type="domain" description="SbsA Ig-like" evidence="3">
    <location>
        <begin position="1130"/>
        <end position="1234"/>
    </location>
</feature>